<organism evidence="1 2">
    <name type="scientific">Hymenobacter luteus</name>
    <dbReference type="NCBI Taxonomy" id="1411122"/>
    <lineage>
        <taxon>Bacteria</taxon>
        <taxon>Pseudomonadati</taxon>
        <taxon>Bacteroidota</taxon>
        <taxon>Cytophagia</taxon>
        <taxon>Cytophagales</taxon>
        <taxon>Hymenobacteraceae</taxon>
        <taxon>Hymenobacter</taxon>
    </lineage>
</organism>
<sequence length="70" mass="8081">MKETFTPLPVFSRLSLLTRQQRAWVALYSLSTGCTDRAEILAQNAVTEADLAEFIDSWLRLRSRTAMRNY</sequence>
<evidence type="ECO:0000313" key="2">
    <source>
        <dbReference type="Proteomes" id="UP000532746"/>
    </source>
</evidence>
<accession>A0A7W9T1D1</accession>
<dbReference type="Proteomes" id="UP000532746">
    <property type="component" value="Unassembled WGS sequence"/>
</dbReference>
<dbReference type="RefSeq" id="WP_183403852.1">
    <property type="nucleotide sequence ID" value="NZ_JACHGG010000003.1"/>
</dbReference>
<keyword evidence="2" id="KW-1185">Reference proteome</keyword>
<comment type="caution">
    <text evidence="1">The sequence shown here is derived from an EMBL/GenBank/DDBJ whole genome shotgun (WGS) entry which is preliminary data.</text>
</comment>
<proteinExistence type="predicted"/>
<protein>
    <submittedName>
        <fullName evidence="1">Uncharacterized protein</fullName>
    </submittedName>
</protein>
<gene>
    <name evidence="1" type="ORF">HNQ93_002555</name>
</gene>
<dbReference type="PROSITE" id="PS51257">
    <property type="entry name" value="PROKAR_LIPOPROTEIN"/>
    <property type="match status" value="1"/>
</dbReference>
<evidence type="ECO:0000313" key="1">
    <source>
        <dbReference type="EMBL" id="MBB6059695.1"/>
    </source>
</evidence>
<dbReference type="EMBL" id="JACHGG010000003">
    <property type="protein sequence ID" value="MBB6059695.1"/>
    <property type="molecule type" value="Genomic_DNA"/>
</dbReference>
<name>A0A7W9T1D1_9BACT</name>
<dbReference type="AlphaFoldDB" id="A0A7W9T1D1"/>
<reference evidence="1 2" key="1">
    <citation type="submission" date="2020-08" db="EMBL/GenBank/DDBJ databases">
        <title>Genomic Encyclopedia of Type Strains, Phase IV (KMG-IV): sequencing the most valuable type-strain genomes for metagenomic binning, comparative biology and taxonomic classification.</title>
        <authorList>
            <person name="Goeker M."/>
        </authorList>
    </citation>
    <scope>NUCLEOTIDE SEQUENCE [LARGE SCALE GENOMIC DNA]</scope>
    <source>
        <strain evidence="1 2">DSM 26718</strain>
    </source>
</reference>